<reference evidence="1 2" key="1">
    <citation type="journal article" date="2019" name="Nat. Ecol. Evol.">
        <title>Megaphylogeny resolves global patterns of mushroom evolution.</title>
        <authorList>
            <person name="Varga T."/>
            <person name="Krizsan K."/>
            <person name="Foldi C."/>
            <person name="Dima B."/>
            <person name="Sanchez-Garcia M."/>
            <person name="Sanchez-Ramirez S."/>
            <person name="Szollosi G.J."/>
            <person name="Szarkandi J.G."/>
            <person name="Papp V."/>
            <person name="Albert L."/>
            <person name="Andreopoulos W."/>
            <person name="Angelini C."/>
            <person name="Antonin V."/>
            <person name="Barry K.W."/>
            <person name="Bougher N.L."/>
            <person name="Buchanan P."/>
            <person name="Buyck B."/>
            <person name="Bense V."/>
            <person name="Catcheside P."/>
            <person name="Chovatia M."/>
            <person name="Cooper J."/>
            <person name="Damon W."/>
            <person name="Desjardin D."/>
            <person name="Finy P."/>
            <person name="Geml J."/>
            <person name="Haridas S."/>
            <person name="Hughes K."/>
            <person name="Justo A."/>
            <person name="Karasinski D."/>
            <person name="Kautmanova I."/>
            <person name="Kiss B."/>
            <person name="Kocsube S."/>
            <person name="Kotiranta H."/>
            <person name="LaButti K.M."/>
            <person name="Lechner B.E."/>
            <person name="Liimatainen K."/>
            <person name="Lipzen A."/>
            <person name="Lukacs Z."/>
            <person name="Mihaltcheva S."/>
            <person name="Morgado L.N."/>
            <person name="Niskanen T."/>
            <person name="Noordeloos M.E."/>
            <person name="Ohm R.A."/>
            <person name="Ortiz-Santana B."/>
            <person name="Ovrebo C."/>
            <person name="Racz N."/>
            <person name="Riley R."/>
            <person name="Savchenko A."/>
            <person name="Shiryaev A."/>
            <person name="Soop K."/>
            <person name="Spirin V."/>
            <person name="Szebenyi C."/>
            <person name="Tomsovsky M."/>
            <person name="Tulloss R.E."/>
            <person name="Uehling J."/>
            <person name="Grigoriev I.V."/>
            <person name="Vagvolgyi C."/>
            <person name="Papp T."/>
            <person name="Martin F.M."/>
            <person name="Miettinen O."/>
            <person name="Hibbett D.S."/>
            <person name="Nagy L.G."/>
        </authorList>
    </citation>
    <scope>NUCLEOTIDE SEQUENCE [LARGE SCALE GENOMIC DNA]</scope>
    <source>
        <strain evidence="1 2">OMC1185</strain>
    </source>
</reference>
<sequence>MTSVTSADSSPIEYSVPSLAGSALSSAAPYLQSDHVNAEETEGTAERVPHALGDSALDYMNSDSLRTTSLAETTPAEQDGADSKGAATLDIVAPELEDPVVVPREDAMFVGLSSPTGGASTMPIPEVLAGTASGVPNVAHTASPATALNMLPDARITTPSTNLMASPAMTNPLLATSLAAPVVGPSVPQEVGGSVASSSQSSTLPIAVIASLPDAPAVRPAAVAPSMVPPAPSSSVALTPATSTTVASMTASVLPQEVQLASNSQAKIAMPNLPKTSKFTFECFPGTGTKESASSAITPVPVPVSKPVASASARYNPGKAVPDKFKLLVQYLERERVSGRQSKTWSQLTLDFWPNEEVYRRAGTRKFRTHMREAVDAGIIDIAGAFGSTTGRVHLKDRWHGSTF</sequence>
<dbReference type="AlphaFoldDB" id="A0A5C3N739"/>
<gene>
    <name evidence="1" type="ORF">OE88DRAFT_1334909</name>
</gene>
<evidence type="ECO:0000313" key="1">
    <source>
        <dbReference type="EMBL" id="TFK53042.1"/>
    </source>
</evidence>
<proteinExistence type="predicted"/>
<dbReference type="EMBL" id="ML213508">
    <property type="protein sequence ID" value="TFK53042.1"/>
    <property type="molecule type" value="Genomic_DNA"/>
</dbReference>
<accession>A0A5C3N739</accession>
<name>A0A5C3N739_9AGAM</name>
<evidence type="ECO:0000313" key="2">
    <source>
        <dbReference type="Proteomes" id="UP000305948"/>
    </source>
</evidence>
<keyword evidence="2" id="KW-1185">Reference proteome</keyword>
<protein>
    <submittedName>
        <fullName evidence="1">Uncharacterized protein</fullName>
    </submittedName>
</protein>
<dbReference type="Proteomes" id="UP000305948">
    <property type="component" value="Unassembled WGS sequence"/>
</dbReference>
<organism evidence="1 2">
    <name type="scientific">Heliocybe sulcata</name>
    <dbReference type="NCBI Taxonomy" id="5364"/>
    <lineage>
        <taxon>Eukaryota</taxon>
        <taxon>Fungi</taxon>
        <taxon>Dikarya</taxon>
        <taxon>Basidiomycota</taxon>
        <taxon>Agaricomycotina</taxon>
        <taxon>Agaricomycetes</taxon>
        <taxon>Gloeophyllales</taxon>
        <taxon>Gloeophyllaceae</taxon>
        <taxon>Heliocybe</taxon>
    </lineage>
</organism>